<evidence type="ECO:0000313" key="2">
    <source>
        <dbReference type="EMBL" id="BBS34890.1"/>
    </source>
</evidence>
<proteinExistence type="predicted"/>
<evidence type="ECO:0000256" key="1">
    <source>
        <dbReference type="SAM" id="Coils"/>
    </source>
</evidence>
<evidence type="ECO:0008006" key="4">
    <source>
        <dbReference type="Google" id="ProtNLM"/>
    </source>
</evidence>
<evidence type="ECO:0000313" key="3">
    <source>
        <dbReference type="Proteomes" id="UP000515488"/>
    </source>
</evidence>
<gene>
    <name evidence="2" type="ORF">WP5S18C02_P11710</name>
</gene>
<geneLocation type="plasmid" evidence="2 3">
    <name>pWP5-S18-CRE-02_1</name>
</geneLocation>
<accession>A0A6S5K4T8</accession>
<name>A0A6S5K4T8_ENTCL</name>
<dbReference type="Proteomes" id="UP000515488">
    <property type="component" value="Plasmid pWP5-S18-CRE-02_1"/>
</dbReference>
<dbReference type="AlphaFoldDB" id="A0A6S5K4T8"/>
<sequence length="57" mass="6812">MNNTYPDDILLLKQRLSEQEALNRALLEKQADREREIDHLQAQLDKLRRMNFGSRSE</sequence>
<keyword evidence="2" id="KW-0614">Plasmid</keyword>
<feature type="coiled-coil region" evidence="1">
    <location>
        <begin position="9"/>
        <end position="50"/>
    </location>
</feature>
<protein>
    <recommendedName>
        <fullName evidence="4">IS66 family transposase</fullName>
    </recommendedName>
</protein>
<keyword evidence="1" id="KW-0175">Coiled coil</keyword>
<reference evidence="2 3" key="1">
    <citation type="submission" date="2019-12" db="EMBL/GenBank/DDBJ databases">
        <title>complete genome sequences of Enterobacter cloacae str. WP5-S18-CRE-02 isolated from wastewater treatment plant effluent.</title>
        <authorList>
            <person name="Sekizuka T."/>
            <person name="Itokawa K."/>
            <person name="Yatsu K."/>
            <person name="Inamine Y."/>
            <person name="Kuroda M."/>
        </authorList>
    </citation>
    <scope>NUCLEOTIDE SEQUENCE [LARGE SCALE GENOMIC DNA]</scope>
    <source>
        <strain evidence="2 3">WP5-S18-CRE-02</strain>
        <plasmid evidence="2 3">pWP5-S18-CRE-02_1</plasmid>
    </source>
</reference>
<organism evidence="2 3">
    <name type="scientific">Enterobacter cloacae</name>
    <dbReference type="NCBI Taxonomy" id="550"/>
    <lineage>
        <taxon>Bacteria</taxon>
        <taxon>Pseudomonadati</taxon>
        <taxon>Pseudomonadota</taxon>
        <taxon>Gammaproteobacteria</taxon>
        <taxon>Enterobacterales</taxon>
        <taxon>Enterobacteriaceae</taxon>
        <taxon>Enterobacter</taxon>
        <taxon>Enterobacter cloacae complex</taxon>
    </lineage>
</organism>
<dbReference type="EMBL" id="AP022127">
    <property type="protein sequence ID" value="BBS34890.1"/>
    <property type="molecule type" value="Genomic_DNA"/>
</dbReference>